<evidence type="ECO:0000256" key="1">
    <source>
        <dbReference type="SAM" id="MobiDB-lite"/>
    </source>
</evidence>
<keyword evidence="3" id="KW-1185">Reference proteome</keyword>
<dbReference type="GO" id="GO:0009288">
    <property type="term" value="C:bacterial-type flagellum"/>
    <property type="evidence" value="ECO:0007669"/>
    <property type="project" value="InterPro"/>
</dbReference>
<gene>
    <name evidence="2" type="ORF">SAMN05421742_11413</name>
</gene>
<organism evidence="2 3">
    <name type="scientific">Roseospirillum parvum</name>
    <dbReference type="NCBI Taxonomy" id="83401"/>
    <lineage>
        <taxon>Bacteria</taxon>
        <taxon>Pseudomonadati</taxon>
        <taxon>Pseudomonadota</taxon>
        <taxon>Alphaproteobacteria</taxon>
        <taxon>Rhodospirillales</taxon>
        <taxon>Rhodospirillaceae</taxon>
        <taxon>Roseospirillum</taxon>
    </lineage>
</organism>
<dbReference type="AlphaFoldDB" id="A0A1G8FGP4"/>
<sequence length="208" mass="22421">MSDHPDSAQMDPAAGREQLDRTAMARLIDRQKDILEDLRQMASLLDAARSEIASLKPQEIGSNFLPSAADELDAIVEATEQATGQIMDSAEIIEAVVEKQGGEVAEQLTEAVTRIYEACSFQDITGQRITKVVRTLKSVEERVSEMLAALDLLSPDEEAALHAQTAARAGDPDEADLLNGPQLPDQAIRQDDVDALFGGPPREGGGDR</sequence>
<dbReference type="GO" id="GO:0050920">
    <property type="term" value="P:regulation of chemotaxis"/>
    <property type="evidence" value="ECO:0007669"/>
    <property type="project" value="InterPro"/>
</dbReference>
<proteinExistence type="predicted"/>
<dbReference type="SUPFAM" id="SSF75708">
    <property type="entry name" value="Chemotaxis phosphatase CheZ"/>
    <property type="match status" value="1"/>
</dbReference>
<dbReference type="GO" id="GO:0003824">
    <property type="term" value="F:catalytic activity"/>
    <property type="evidence" value="ECO:0007669"/>
    <property type="project" value="InterPro"/>
</dbReference>
<dbReference type="InterPro" id="IPR007439">
    <property type="entry name" value="Chemotax_Pase_CheZ"/>
</dbReference>
<reference evidence="3" key="1">
    <citation type="submission" date="2016-10" db="EMBL/GenBank/DDBJ databases">
        <authorList>
            <person name="Varghese N."/>
            <person name="Submissions S."/>
        </authorList>
    </citation>
    <scope>NUCLEOTIDE SEQUENCE [LARGE SCALE GENOMIC DNA]</scope>
    <source>
        <strain evidence="3">930I</strain>
    </source>
</reference>
<protein>
    <submittedName>
        <fullName evidence="2">Chemotaxis protein CheZ</fullName>
    </submittedName>
</protein>
<dbReference type="RefSeq" id="WP_245689555.1">
    <property type="nucleotide sequence ID" value="NZ_FNCV01000014.1"/>
</dbReference>
<feature type="region of interest" description="Disordered" evidence="1">
    <location>
        <begin position="1"/>
        <end position="20"/>
    </location>
</feature>
<evidence type="ECO:0000313" key="3">
    <source>
        <dbReference type="Proteomes" id="UP000217076"/>
    </source>
</evidence>
<dbReference type="STRING" id="83401.SAMN05421742_11413"/>
<name>A0A1G8FGP4_9PROT</name>
<dbReference type="Proteomes" id="UP000217076">
    <property type="component" value="Unassembled WGS sequence"/>
</dbReference>
<evidence type="ECO:0000313" key="2">
    <source>
        <dbReference type="EMBL" id="SDH81252.1"/>
    </source>
</evidence>
<dbReference type="Pfam" id="PF04344">
    <property type="entry name" value="CheZ"/>
    <property type="match status" value="1"/>
</dbReference>
<feature type="region of interest" description="Disordered" evidence="1">
    <location>
        <begin position="161"/>
        <end position="184"/>
    </location>
</feature>
<dbReference type="EMBL" id="FNCV01000014">
    <property type="protein sequence ID" value="SDH81252.1"/>
    <property type="molecule type" value="Genomic_DNA"/>
</dbReference>
<accession>A0A1G8FGP4</accession>
<dbReference type="Gene3D" id="1.10.287.500">
    <property type="entry name" value="Helix hairpin bin"/>
    <property type="match status" value="2"/>
</dbReference>